<dbReference type="GO" id="GO:0005975">
    <property type="term" value="P:carbohydrate metabolic process"/>
    <property type="evidence" value="ECO:0007669"/>
    <property type="project" value="InterPro"/>
</dbReference>
<dbReference type="GO" id="GO:0016020">
    <property type="term" value="C:membrane"/>
    <property type="evidence" value="ECO:0007669"/>
    <property type="project" value="TreeGrafter"/>
</dbReference>
<protein>
    <submittedName>
        <fullName evidence="4">Polysaccharide deacetylase</fullName>
    </submittedName>
</protein>
<feature type="region of interest" description="Disordered" evidence="1">
    <location>
        <begin position="39"/>
        <end position="88"/>
    </location>
</feature>
<proteinExistence type="predicted"/>
<dbReference type="InterPro" id="IPR050248">
    <property type="entry name" value="Polysacc_deacetylase_ArnD"/>
</dbReference>
<dbReference type="STRING" id="1089553.Tph_c13630"/>
<dbReference type="SUPFAM" id="SSF88713">
    <property type="entry name" value="Glycoside hydrolase/deacetylase"/>
    <property type="match status" value="1"/>
</dbReference>
<evidence type="ECO:0000313" key="4">
    <source>
        <dbReference type="EMBL" id="AFV11579.1"/>
    </source>
</evidence>
<evidence type="ECO:0000256" key="2">
    <source>
        <dbReference type="SAM" id="Phobius"/>
    </source>
</evidence>
<dbReference type="GO" id="GO:0016810">
    <property type="term" value="F:hydrolase activity, acting on carbon-nitrogen (but not peptide) bonds"/>
    <property type="evidence" value="ECO:0007669"/>
    <property type="project" value="InterPro"/>
</dbReference>
<dbReference type="AlphaFoldDB" id="K4LU77"/>
<reference evidence="4 5" key="1">
    <citation type="journal article" date="2012" name="BMC Genomics">
        <title>Genome-guided analysis of physiological and morphological traits of the fermentative acetate oxidizer Thermacetogenium phaeum.</title>
        <authorList>
            <person name="Oehler D."/>
            <person name="Poehlein A."/>
            <person name="Leimbach A."/>
            <person name="Muller N."/>
            <person name="Daniel R."/>
            <person name="Gottschalk G."/>
            <person name="Schink B."/>
        </authorList>
    </citation>
    <scope>NUCLEOTIDE SEQUENCE [LARGE SCALE GENOMIC DNA]</scope>
    <source>
        <strain evidence="5">ATCC BAA-254 / DSM 26808 / PB</strain>
    </source>
</reference>
<name>K4LU77_THEPS</name>
<sequence>MSLTDKGVAIRCFRYPRLAALVIIACLFLWGCRESKNYSGGNTKKETPSFIQNESGQKSDGNNGGIDNKPEPDPGKEETKPSPNLVNDRYDNTKYAWYLIKRNDHLPPATGEKLVELADKYNAIYLGDTSRKVVYLTFDEGYENGYTAVILDILKENSVRAAFFITMPYLQKNPDLVERMIREGHIVGNHTVNHPSLPDVRDDQKLKNEIEELSKAYKEKTGQEQSLRVMRERSGTLSETSRLKVIPLEPSMRLDNTESR</sequence>
<keyword evidence="2" id="KW-0472">Membrane</keyword>
<keyword evidence="2" id="KW-0812">Transmembrane</keyword>
<feature type="compositionally biased region" description="Polar residues" evidence="1">
    <location>
        <begin position="49"/>
        <end position="61"/>
    </location>
</feature>
<keyword evidence="5" id="KW-1185">Reference proteome</keyword>
<feature type="compositionally biased region" description="Basic and acidic residues" evidence="1">
    <location>
        <begin position="68"/>
        <end position="80"/>
    </location>
</feature>
<dbReference type="KEGG" id="tpz:Tph_c13630"/>
<evidence type="ECO:0000313" key="5">
    <source>
        <dbReference type="Proteomes" id="UP000000467"/>
    </source>
</evidence>
<feature type="domain" description="NodB homology" evidence="3">
    <location>
        <begin position="132"/>
        <end position="260"/>
    </location>
</feature>
<dbReference type="InterPro" id="IPR011330">
    <property type="entry name" value="Glyco_hydro/deAcase_b/a-brl"/>
</dbReference>
<evidence type="ECO:0000259" key="3">
    <source>
        <dbReference type="PROSITE" id="PS51677"/>
    </source>
</evidence>
<gene>
    <name evidence="4" type="ordered locus">Tph_c13630</name>
</gene>
<dbReference type="eggNOG" id="COG0726">
    <property type="taxonomic scope" value="Bacteria"/>
</dbReference>
<dbReference type="InterPro" id="IPR002509">
    <property type="entry name" value="NODB_dom"/>
</dbReference>
<dbReference type="HOGENOM" id="CLU_1069332_0_0_9"/>
<dbReference type="Pfam" id="PF01522">
    <property type="entry name" value="Polysacc_deac_1"/>
    <property type="match status" value="1"/>
</dbReference>
<feature type="region of interest" description="Disordered" evidence="1">
    <location>
        <begin position="217"/>
        <end position="260"/>
    </location>
</feature>
<dbReference type="Gene3D" id="3.20.20.370">
    <property type="entry name" value="Glycoside hydrolase/deacetylase"/>
    <property type="match status" value="1"/>
</dbReference>
<feature type="transmembrane region" description="Helical" evidence="2">
    <location>
        <begin position="12"/>
        <end position="30"/>
    </location>
</feature>
<dbReference type="Proteomes" id="UP000000467">
    <property type="component" value="Chromosome"/>
</dbReference>
<accession>K4LU77</accession>
<evidence type="ECO:0000256" key="1">
    <source>
        <dbReference type="SAM" id="MobiDB-lite"/>
    </source>
</evidence>
<dbReference type="PANTHER" id="PTHR10587:SF78">
    <property type="entry name" value="PEPTIDOGLYCAN-N-ACETYLMURAMIC ACID DEACETYLASE PDAA"/>
    <property type="match status" value="1"/>
</dbReference>
<keyword evidence="2" id="KW-1133">Transmembrane helix</keyword>
<dbReference type="PANTHER" id="PTHR10587">
    <property type="entry name" value="GLYCOSYL TRANSFERASE-RELATED"/>
    <property type="match status" value="1"/>
</dbReference>
<organism evidence="4 5">
    <name type="scientific">Thermacetogenium phaeum (strain ATCC BAA-254 / DSM 26808 / PB)</name>
    <dbReference type="NCBI Taxonomy" id="1089553"/>
    <lineage>
        <taxon>Bacteria</taxon>
        <taxon>Bacillati</taxon>
        <taxon>Bacillota</taxon>
        <taxon>Clostridia</taxon>
        <taxon>Thermoanaerobacterales</taxon>
        <taxon>Thermoanaerobacteraceae</taxon>
        <taxon>Thermacetogenium</taxon>
    </lineage>
</organism>
<dbReference type="EMBL" id="CP003732">
    <property type="protein sequence ID" value="AFV11579.1"/>
    <property type="molecule type" value="Genomic_DNA"/>
</dbReference>
<dbReference type="PROSITE" id="PS51677">
    <property type="entry name" value="NODB"/>
    <property type="match status" value="1"/>
</dbReference>